<keyword evidence="2" id="KW-1185">Reference proteome</keyword>
<accession>C1D4H1</accession>
<proteinExistence type="predicted"/>
<dbReference type="HOGENOM" id="CLU_3345221_0_0_4"/>
<sequence length="37" mass="4279">MALMLCGLIKLCKFICFGLCCFLHEVARLFDFHADKK</sequence>
<dbReference type="KEGG" id="lhk:LHK_00772"/>
<dbReference type="AlphaFoldDB" id="C1D4H1"/>
<dbReference type="STRING" id="557598.LHK_00772"/>
<reference evidence="1 2" key="1">
    <citation type="journal article" date="2009" name="PLoS Genet.">
        <title>The complete genome and proteome of Laribacter hongkongensis reveal potential mechanisms for adaptations to different temperatures and habitats.</title>
        <authorList>
            <person name="Woo P.C."/>
            <person name="Lau S.K."/>
            <person name="Tse H."/>
            <person name="Teng J.L."/>
            <person name="Curreem S.O."/>
            <person name="Tsang A.K."/>
            <person name="Fan R.Y."/>
            <person name="Wong G.K."/>
            <person name="Huang Y."/>
            <person name="Loman N.J."/>
            <person name="Snyder L.A."/>
            <person name="Cai J.J."/>
            <person name="Huang J.D."/>
            <person name="Mak W."/>
            <person name="Pallen M.J."/>
            <person name="Lok S."/>
            <person name="Yuen K.Y."/>
        </authorList>
    </citation>
    <scope>NUCLEOTIDE SEQUENCE [LARGE SCALE GENOMIC DNA]</scope>
    <source>
        <strain evidence="1 2">HLHK9</strain>
    </source>
</reference>
<evidence type="ECO:0000313" key="2">
    <source>
        <dbReference type="Proteomes" id="UP000002010"/>
    </source>
</evidence>
<evidence type="ECO:0000313" key="1">
    <source>
        <dbReference type="EMBL" id="ACO73765.1"/>
    </source>
</evidence>
<name>C1D4H1_LARHH</name>
<dbReference type="EMBL" id="CP001154">
    <property type="protein sequence ID" value="ACO73765.1"/>
    <property type="molecule type" value="Genomic_DNA"/>
</dbReference>
<protein>
    <submittedName>
        <fullName evidence="1">Uncharacterized protein</fullName>
    </submittedName>
</protein>
<dbReference type="Proteomes" id="UP000002010">
    <property type="component" value="Chromosome"/>
</dbReference>
<organism evidence="1 2">
    <name type="scientific">Laribacter hongkongensis (strain HLHK9)</name>
    <dbReference type="NCBI Taxonomy" id="557598"/>
    <lineage>
        <taxon>Bacteria</taxon>
        <taxon>Pseudomonadati</taxon>
        <taxon>Pseudomonadota</taxon>
        <taxon>Betaproteobacteria</taxon>
        <taxon>Neisseriales</taxon>
        <taxon>Aquaspirillaceae</taxon>
        <taxon>Laribacter</taxon>
    </lineage>
</organism>
<gene>
    <name evidence="1" type="ordered locus">LHK_00772</name>
</gene>